<reference evidence="6" key="2">
    <citation type="submission" date="2020-09" db="EMBL/GenBank/DDBJ databases">
        <authorList>
            <person name="Sun Q."/>
            <person name="Sedlacek I."/>
        </authorList>
    </citation>
    <scope>NUCLEOTIDE SEQUENCE</scope>
    <source>
        <strain evidence="6">CCM 7684</strain>
    </source>
</reference>
<dbReference type="GO" id="GO:0006351">
    <property type="term" value="P:DNA-templated transcription"/>
    <property type="evidence" value="ECO:0007669"/>
    <property type="project" value="TreeGrafter"/>
</dbReference>
<dbReference type="EMBL" id="BMCP01000008">
    <property type="protein sequence ID" value="GGE54985.1"/>
    <property type="molecule type" value="Genomic_DNA"/>
</dbReference>
<comment type="caution">
    <text evidence="6">The sequence shown here is derived from an EMBL/GenBank/DDBJ whole genome shotgun (WGS) entry which is preliminary data.</text>
</comment>
<dbReference type="SUPFAM" id="SSF53850">
    <property type="entry name" value="Periplasmic binding protein-like II"/>
    <property type="match status" value="1"/>
</dbReference>
<evidence type="ECO:0000256" key="1">
    <source>
        <dbReference type="ARBA" id="ARBA00009437"/>
    </source>
</evidence>
<evidence type="ECO:0000259" key="5">
    <source>
        <dbReference type="PROSITE" id="PS50931"/>
    </source>
</evidence>
<evidence type="ECO:0000256" key="3">
    <source>
        <dbReference type="ARBA" id="ARBA00023125"/>
    </source>
</evidence>
<dbReference type="InterPro" id="IPR036388">
    <property type="entry name" value="WH-like_DNA-bd_sf"/>
</dbReference>
<dbReference type="Gene3D" id="1.10.10.10">
    <property type="entry name" value="Winged helix-like DNA-binding domain superfamily/Winged helix DNA-binding domain"/>
    <property type="match status" value="1"/>
</dbReference>
<evidence type="ECO:0000256" key="4">
    <source>
        <dbReference type="ARBA" id="ARBA00023163"/>
    </source>
</evidence>
<dbReference type="PANTHER" id="PTHR30537">
    <property type="entry name" value="HTH-TYPE TRANSCRIPTIONAL REGULATOR"/>
    <property type="match status" value="1"/>
</dbReference>
<evidence type="ECO:0000313" key="7">
    <source>
        <dbReference type="Proteomes" id="UP000602745"/>
    </source>
</evidence>
<dbReference type="Pfam" id="PF03466">
    <property type="entry name" value="LysR_substrate"/>
    <property type="match status" value="1"/>
</dbReference>
<dbReference type="PANTHER" id="PTHR30537:SF31">
    <property type="entry name" value="TRANSCRIPTIONAL REGULATOR, LYSR FAMILY"/>
    <property type="match status" value="1"/>
</dbReference>
<dbReference type="AlphaFoldDB" id="A0A8J2YNT2"/>
<sequence length="318" mass="34623">MNDLNDYYYFHAVVTHGGFSAAARRITVPKATLSKHVARLEERLQVRLLERSTRSIRLTAVGEQVYEQSLALVASVEAAETAAAQAHGEPQGVIRVGSPQGLIQDLVADLLPTFLKRYPKLRVEMKVINRRLDLVADGVDVALRARTTLDTDQSLIVRTLGTARCLLAASPQLVAALGEEPDIDSLSDIPTLSMAGDGLDESHWDLVHGDTGKTRRITHRPRLFCSNFDVLKRAAEEGIGIALLPARICRPAFAAGELVPVLPEWATPPVTIHAVFTSRKGLHPGVRAWLDFLARELPPMLSPLEAVAAHRAALRASA</sequence>
<evidence type="ECO:0000256" key="2">
    <source>
        <dbReference type="ARBA" id="ARBA00023015"/>
    </source>
</evidence>
<feature type="domain" description="HTH lysR-type" evidence="5">
    <location>
        <begin position="1"/>
        <end position="59"/>
    </location>
</feature>
<accession>A0A8J2YNT2</accession>
<proteinExistence type="inferred from homology"/>
<evidence type="ECO:0000313" key="6">
    <source>
        <dbReference type="EMBL" id="GGE54985.1"/>
    </source>
</evidence>
<keyword evidence="3" id="KW-0238">DNA-binding</keyword>
<dbReference type="SUPFAM" id="SSF46785">
    <property type="entry name" value="Winged helix' DNA-binding domain"/>
    <property type="match status" value="1"/>
</dbReference>
<dbReference type="InterPro" id="IPR058163">
    <property type="entry name" value="LysR-type_TF_proteobact-type"/>
</dbReference>
<reference evidence="6" key="1">
    <citation type="journal article" date="2014" name="Int. J. Syst. Evol. Microbiol.">
        <title>Complete genome sequence of Corynebacterium casei LMG S-19264T (=DSM 44701T), isolated from a smear-ripened cheese.</title>
        <authorList>
            <consortium name="US DOE Joint Genome Institute (JGI-PGF)"/>
            <person name="Walter F."/>
            <person name="Albersmeier A."/>
            <person name="Kalinowski J."/>
            <person name="Ruckert C."/>
        </authorList>
    </citation>
    <scope>NUCLEOTIDE SEQUENCE</scope>
    <source>
        <strain evidence="6">CCM 7684</strain>
    </source>
</reference>
<dbReference type="Pfam" id="PF00126">
    <property type="entry name" value="HTH_1"/>
    <property type="match status" value="1"/>
</dbReference>
<gene>
    <name evidence="6" type="ORF">GCM10007276_34940</name>
</gene>
<name>A0A8J2YNT2_9RHOB</name>
<dbReference type="Gene3D" id="3.40.190.290">
    <property type="match status" value="1"/>
</dbReference>
<keyword evidence="4" id="KW-0804">Transcription</keyword>
<dbReference type="PROSITE" id="PS50931">
    <property type="entry name" value="HTH_LYSR"/>
    <property type="match status" value="1"/>
</dbReference>
<organism evidence="6 7">
    <name type="scientific">Agaricicola taiwanensis</name>
    <dbReference type="NCBI Taxonomy" id="591372"/>
    <lineage>
        <taxon>Bacteria</taxon>
        <taxon>Pseudomonadati</taxon>
        <taxon>Pseudomonadota</taxon>
        <taxon>Alphaproteobacteria</taxon>
        <taxon>Rhodobacterales</taxon>
        <taxon>Paracoccaceae</taxon>
        <taxon>Agaricicola</taxon>
    </lineage>
</organism>
<dbReference type="InterPro" id="IPR000847">
    <property type="entry name" value="LysR_HTH_N"/>
</dbReference>
<dbReference type="GO" id="GO:0043565">
    <property type="term" value="F:sequence-specific DNA binding"/>
    <property type="evidence" value="ECO:0007669"/>
    <property type="project" value="TreeGrafter"/>
</dbReference>
<dbReference type="GO" id="GO:0003700">
    <property type="term" value="F:DNA-binding transcription factor activity"/>
    <property type="evidence" value="ECO:0007669"/>
    <property type="project" value="InterPro"/>
</dbReference>
<keyword evidence="7" id="KW-1185">Reference proteome</keyword>
<keyword evidence="2" id="KW-0805">Transcription regulation</keyword>
<dbReference type="InterPro" id="IPR036390">
    <property type="entry name" value="WH_DNA-bd_sf"/>
</dbReference>
<dbReference type="RefSeq" id="WP_188411121.1">
    <property type="nucleotide sequence ID" value="NZ_BMCP01000008.1"/>
</dbReference>
<protein>
    <submittedName>
        <fullName evidence="6">Transcriptional regulator</fullName>
    </submittedName>
</protein>
<dbReference type="FunFam" id="1.10.10.10:FF:000001">
    <property type="entry name" value="LysR family transcriptional regulator"/>
    <property type="match status" value="1"/>
</dbReference>
<dbReference type="InterPro" id="IPR005119">
    <property type="entry name" value="LysR_subst-bd"/>
</dbReference>
<comment type="similarity">
    <text evidence="1">Belongs to the LysR transcriptional regulatory family.</text>
</comment>
<dbReference type="Proteomes" id="UP000602745">
    <property type="component" value="Unassembled WGS sequence"/>
</dbReference>